<protein>
    <submittedName>
        <fullName evidence="2">Uncharacterized protein</fullName>
    </submittedName>
</protein>
<accession>A0A6J4TSW1</accession>
<dbReference type="EMBL" id="CADCVM010000481">
    <property type="protein sequence ID" value="CAA9531360.1"/>
    <property type="molecule type" value="Genomic_DNA"/>
</dbReference>
<proteinExistence type="predicted"/>
<dbReference type="AlphaFoldDB" id="A0A6J4TSW1"/>
<feature type="region of interest" description="Disordered" evidence="1">
    <location>
        <begin position="1"/>
        <end position="27"/>
    </location>
</feature>
<name>A0A6J4TSW1_9ACTN</name>
<evidence type="ECO:0000256" key="1">
    <source>
        <dbReference type="SAM" id="MobiDB-lite"/>
    </source>
</evidence>
<organism evidence="2">
    <name type="scientific">uncultured Rubrobacteraceae bacterium</name>
    <dbReference type="NCBI Taxonomy" id="349277"/>
    <lineage>
        <taxon>Bacteria</taxon>
        <taxon>Bacillati</taxon>
        <taxon>Actinomycetota</taxon>
        <taxon>Rubrobacteria</taxon>
        <taxon>Rubrobacterales</taxon>
        <taxon>Rubrobacteraceae</taxon>
        <taxon>environmental samples</taxon>
    </lineage>
</organism>
<gene>
    <name evidence="2" type="ORF">AVDCRST_MAG05-4460</name>
</gene>
<reference evidence="2" key="1">
    <citation type="submission" date="2020-02" db="EMBL/GenBank/DDBJ databases">
        <authorList>
            <person name="Meier V. D."/>
        </authorList>
    </citation>
    <scope>NUCLEOTIDE SEQUENCE</scope>
    <source>
        <strain evidence="2">AVDCRST_MAG05</strain>
    </source>
</reference>
<sequence length="27" mass="2869">RGADDGRKYPGAAREPPGGHAREECCL</sequence>
<evidence type="ECO:0000313" key="2">
    <source>
        <dbReference type="EMBL" id="CAA9531360.1"/>
    </source>
</evidence>
<feature type="non-terminal residue" evidence="2">
    <location>
        <position position="27"/>
    </location>
</feature>
<feature type="non-terminal residue" evidence="2">
    <location>
        <position position="1"/>
    </location>
</feature>